<dbReference type="AlphaFoldDB" id="V4AUA2"/>
<dbReference type="EMBL" id="KB200639">
    <property type="protein sequence ID" value="ESP00863.1"/>
    <property type="molecule type" value="Genomic_DNA"/>
</dbReference>
<evidence type="ECO:0000313" key="7">
    <source>
        <dbReference type="Proteomes" id="UP000030746"/>
    </source>
</evidence>
<dbReference type="Pfam" id="PF22833">
    <property type="entry name" value="C5orf34_2nd"/>
    <property type="match status" value="1"/>
</dbReference>
<dbReference type="InterPro" id="IPR053899">
    <property type="entry name" value="C5orf34-like_2nd"/>
</dbReference>
<accession>V4AUA2</accession>
<dbReference type="Proteomes" id="UP000030746">
    <property type="component" value="Unassembled WGS sequence"/>
</dbReference>
<dbReference type="OMA" id="TAVISWC"/>
<dbReference type="CTD" id="20242250"/>
<dbReference type="KEGG" id="lgi:LOTGIDRAFT_172963"/>
<dbReference type="PANTHER" id="PTHR34531:SF1">
    <property type="entry name" value="CHROMOSOME 5 OPEN READING FRAME 34"/>
    <property type="match status" value="1"/>
</dbReference>
<evidence type="ECO:0008006" key="8">
    <source>
        <dbReference type="Google" id="ProtNLM"/>
    </source>
</evidence>
<sequence length="785" mass="88993">MTSVPALMVLYSNDSVEIRYTDKTRLQLSPCGSTLIHFDNPDSGSHPVYGVTRVQQRVRFVTSNNKQKVLQALDFRNRFSERPYLCRELIPKSEITGLYNNIREVKWNITLESGKYEILPDGSIRLMSVDEFASLVLSAHGRDFTVCYLSKISEDPKKHKDKTSPKLVRAKTDFSVSGVQSFQQQNDAIHRSSTPPNIDLTLLDNGSSPEFKIDPVYTQRVSTPTKHKTVSINETPIVTPYGPTAIFKSNQDNSPINNLHELSSISRISSEGLNGTIETVDISLVPGEHCRLPNKQSSDPFTSHNSSDSNSSNQNKEESSVRYYYTWVTRHYSTSQCPIIWSHPLKLANQVLENPKVLNSLNKKTQPILKLDDKDVVKSCLPLPQPLTCPYQHLHRWSTGQEEYFQSGRIGMVMADGVIFRLVYLPSMTTVEMFPGDGSVIYSHGVSGQFYQHLLFKNNKLEERSYSIKSLPPPVPNSTYSIQKIVQRGSRFLKEAVDNDKHTRREELPCWRHEESKRLERVTCEILEECTVPGRGKFMAYTNGRIRIVFEDRTALDMVCDFSTRLHSCLHQHGKPDHSPQEKMMPRVTGFDKLMGRESCRLLLPNGQYILVDITKPGIYDRQINNFRYISAAKEWAKWVNSLPKDRGKFYQNMATAAVQPLDIVENTVLNQLPGTASQSTDSLTKPSLDSFQPAPYSSYLPQNFNQLTLGGAYSDSGYSLYPSQYSSYATRNCSSAAYNLQQSSHQKEAEIFNGFNSVRQALLKTSKLINDIDDILEKTPETLK</sequence>
<evidence type="ECO:0000259" key="3">
    <source>
        <dbReference type="Pfam" id="PF15025"/>
    </source>
</evidence>
<dbReference type="Pfam" id="PF15025">
    <property type="entry name" value="C5orf34-like_N"/>
    <property type="match status" value="1"/>
</dbReference>
<feature type="domain" description="C5orf34-like N-terminal" evidence="3">
    <location>
        <begin position="8"/>
        <end position="77"/>
    </location>
</feature>
<dbReference type="InterPro" id="IPR027830">
    <property type="entry name" value="C5orf34-like_N"/>
</dbReference>
<dbReference type="PANTHER" id="PTHR34531">
    <property type="entry name" value="ZGC:153352"/>
    <property type="match status" value="1"/>
</dbReference>
<dbReference type="GeneID" id="20242250"/>
<name>V4AUA2_LOTGI</name>
<reference evidence="6 7" key="1">
    <citation type="journal article" date="2013" name="Nature">
        <title>Insights into bilaterian evolution from three spiralian genomes.</title>
        <authorList>
            <person name="Simakov O."/>
            <person name="Marletaz F."/>
            <person name="Cho S.J."/>
            <person name="Edsinger-Gonzales E."/>
            <person name="Havlak P."/>
            <person name="Hellsten U."/>
            <person name="Kuo D.H."/>
            <person name="Larsson T."/>
            <person name="Lv J."/>
            <person name="Arendt D."/>
            <person name="Savage R."/>
            <person name="Osoegawa K."/>
            <person name="de Jong P."/>
            <person name="Grimwood J."/>
            <person name="Chapman J.A."/>
            <person name="Shapiro H."/>
            <person name="Aerts A."/>
            <person name="Otillar R.P."/>
            <person name="Terry A.Y."/>
            <person name="Boore J.L."/>
            <person name="Grigoriev I.V."/>
            <person name="Lindberg D.R."/>
            <person name="Seaver E.C."/>
            <person name="Weisblat D.A."/>
            <person name="Putnam N.H."/>
            <person name="Rokhsar D.S."/>
        </authorList>
    </citation>
    <scope>NUCLEOTIDE SEQUENCE [LARGE SCALE GENOMIC DNA]</scope>
</reference>
<organism evidence="6 7">
    <name type="scientific">Lottia gigantea</name>
    <name type="common">Giant owl limpet</name>
    <dbReference type="NCBI Taxonomy" id="225164"/>
    <lineage>
        <taxon>Eukaryota</taxon>
        <taxon>Metazoa</taxon>
        <taxon>Spiralia</taxon>
        <taxon>Lophotrochozoa</taxon>
        <taxon>Mollusca</taxon>
        <taxon>Gastropoda</taxon>
        <taxon>Patellogastropoda</taxon>
        <taxon>Lottioidea</taxon>
        <taxon>Lottiidae</taxon>
        <taxon>Lottia</taxon>
    </lineage>
</organism>
<proteinExistence type="predicted"/>
<evidence type="ECO:0000256" key="1">
    <source>
        <dbReference type="SAM" id="MobiDB-lite"/>
    </source>
</evidence>
<dbReference type="OrthoDB" id="75908at2759"/>
<feature type="domain" description="C5orf34-like second" evidence="4">
    <location>
        <begin position="121"/>
        <end position="348"/>
    </location>
</feature>
<dbReference type="RefSeq" id="XP_009048399.1">
    <property type="nucleotide sequence ID" value="XM_009050151.1"/>
</dbReference>
<dbReference type="Pfam" id="PF22834">
    <property type="entry name" value="Polo_box_4"/>
    <property type="match status" value="1"/>
</dbReference>
<evidence type="ECO:0000259" key="4">
    <source>
        <dbReference type="Pfam" id="PF22833"/>
    </source>
</evidence>
<evidence type="ECO:0000259" key="5">
    <source>
        <dbReference type="Pfam" id="PF22834"/>
    </source>
</evidence>
<keyword evidence="7" id="KW-1185">Reference proteome</keyword>
<evidence type="ECO:0000259" key="2">
    <source>
        <dbReference type="Pfam" id="PF15016"/>
    </source>
</evidence>
<feature type="domain" description="C5orf34-like C-terminal" evidence="2">
    <location>
        <begin position="525"/>
        <end position="639"/>
    </location>
</feature>
<gene>
    <name evidence="6" type="ORF">LOTGIDRAFT_172963</name>
</gene>
<dbReference type="InterPro" id="IPR053901">
    <property type="entry name" value="C5orf34-like"/>
</dbReference>
<dbReference type="Pfam" id="PF15016">
    <property type="entry name" value="C5orf34_C"/>
    <property type="match status" value="1"/>
</dbReference>
<protein>
    <recommendedName>
        <fullName evidence="8">DUF4524 domain-containing protein</fullName>
    </recommendedName>
</protein>
<dbReference type="HOGENOM" id="CLU_029198_0_0_1"/>
<feature type="compositionally biased region" description="Low complexity" evidence="1">
    <location>
        <begin position="303"/>
        <end position="314"/>
    </location>
</feature>
<feature type="domain" description="C5orf34-like" evidence="5">
    <location>
        <begin position="411"/>
        <end position="493"/>
    </location>
</feature>
<evidence type="ECO:0000313" key="6">
    <source>
        <dbReference type="EMBL" id="ESP00863.1"/>
    </source>
</evidence>
<dbReference type="InterPro" id="IPR053900">
    <property type="entry name" value="C5orf34-like_dom"/>
</dbReference>
<dbReference type="InterPro" id="IPR027865">
    <property type="entry name" value="C5orf34-like_C"/>
</dbReference>
<feature type="region of interest" description="Disordered" evidence="1">
    <location>
        <begin position="288"/>
        <end position="315"/>
    </location>
</feature>
<dbReference type="STRING" id="225164.V4AUA2"/>